<dbReference type="VEuPathDB" id="FungiDB:FUN_005680"/>
<comment type="caution">
    <text evidence="1">The sequence shown here is derived from an EMBL/GenBank/DDBJ whole genome shotgun (WGS) entry which is preliminary data.</text>
</comment>
<dbReference type="Proteomes" id="UP000234323">
    <property type="component" value="Unassembled WGS sequence"/>
</dbReference>
<dbReference type="VEuPathDB" id="FungiDB:RhiirA1_482553"/>
<sequence length="153" mass="17559">MSYSKLEFTGIFSNRLNMDQLKNQLSNLKISHENTDNRRELVSLLEDALLQKIENTENQILSTDMLDSNEEISVHQEFPLKLGWALKENQKFGKKGGGKRISKHIVVLPEGYFLAGNLNKSDRYTALEMWNELTKFAEEGSLEEIDIPRVSTI</sequence>
<dbReference type="VEuPathDB" id="FungiDB:RhiirFUN_005391"/>
<organism evidence="1 2">
    <name type="scientific">Rhizophagus irregularis</name>
    <dbReference type="NCBI Taxonomy" id="588596"/>
    <lineage>
        <taxon>Eukaryota</taxon>
        <taxon>Fungi</taxon>
        <taxon>Fungi incertae sedis</taxon>
        <taxon>Mucoromycota</taxon>
        <taxon>Glomeromycotina</taxon>
        <taxon>Glomeromycetes</taxon>
        <taxon>Glomerales</taxon>
        <taxon>Glomeraceae</taxon>
        <taxon>Rhizophagus</taxon>
    </lineage>
</organism>
<evidence type="ECO:0000313" key="1">
    <source>
        <dbReference type="EMBL" id="PKY61459.1"/>
    </source>
</evidence>
<name>A0A2I1HRE8_9GLOM</name>
<reference evidence="1 2" key="1">
    <citation type="submission" date="2015-10" db="EMBL/GenBank/DDBJ databases">
        <title>Genome analyses suggest a sexual origin of heterokaryosis in a supposedly ancient asexual fungus.</title>
        <authorList>
            <person name="Ropars J."/>
            <person name="Sedzielewska K."/>
            <person name="Noel J."/>
            <person name="Charron P."/>
            <person name="Farinelli L."/>
            <person name="Marton T."/>
            <person name="Kruger M."/>
            <person name="Pelin A."/>
            <person name="Brachmann A."/>
            <person name="Corradi N."/>
        </authorList>
    </citation>
    <scope>NUCLEOTIDE SEQUENCE [LARGE SCALE GENOMIC DNA]</scope>
    <source>
        <strain evidence="1 2">A4</strain>
    </source>
</reference>
<evidence type="ECO:0000313" key="2">
    <source>
        <dbReference type="Proteomes" id="UP000234323"/>
    </source>
</evidence>
<dbReference type="EMBL" id="LLXI01005388">
    <property type="protein sequence ID" value="PKY61459.1"/>
    <property type="molecule type" value="Genomic_DNA"/>
</dbReference>
<accession>A0A2I1HRE8</accession>
<gene>
    <name evidence="1" type="ORF">RhiirA4_522329</name>
</gene>
<protein>
    <submittedName>
        <fullName evidence="1">Uncharacterized protein</fullName>
    </submittedName>
</protein>
<keyword evidence="2" id="KW-1185">Reference proteome</keyword>
<proteinExistence type="predicted"/>
<dbReference type="AlphaFoldDB" id="A0A2I1HRE8"/>